<dbReference type="RefSeq" id="WP_304513968.1">
    <property type="nucleotide sequence ID" value="NZ_JAOSIK010000012.1"/>
</dbReference>
<sequence length="342" mass="40540">MDKKRKYQSTSGSPQGGIISLLLANIYLDYLDKKLGELVKAGKTQFKMNPKYIRATKLGIYKKRDKSQPNHRVEYITNEEVTSITWNKKIRSVYKIMNFLKYIVLTAKLSAAMLGFNTVDFFRDEVNAKLAPLKREIKLSYEKRKLNENLEIVNLSPQEIYTILNKKNIDNLSPHKIHKILNKKNIDNLSLQKKDEMLNINTDRIMVKNIDNINWETINNIVNDADFETIKQWNLIFSRYNFYNDNKKLLNKMFKIINLSPQQIYKILNEKNINNLSPQKIDEMLNINTDRIMVKNIDNINWETINDIVNDADFETIKQWNLIFSRYNFYKNYSEKNNIFNN</sequence>
<evidence type="ECO:0000256" key="1">
    <source>
        <dbReference type="SAM" id="Phobius"/>
    </source>
</evidence>
<evidence type="ECO:0000313" key="3">
    <source>
        <dbReference type="Proteomes" id="UP001382955"/>
    </source>
</evidence>
<dbReference type="Proteomes" id="UP001382955">
    <property type="component" value="Unassembled WGS sequence"/>
</dbReference>
<reference evidence="2 3" key="1">
    <citation type="journal article" date="2023" name="Int. J. Syst. Evol. Microbiol.">
        <title>The observation of taxonomic boundaries for the 16SrII and 16SrXXV phytoplasmas using genome-based delimitation.</title>
        <authorList>
            <person name="Rodrigues Jardim B."/>
            <person name="Tran-Nguyen L.T.T."/>
            <person name="Gambley C."/>
            <person name="Al-Sadi A.M."/>
            <person name="Al-Subhi A.M."/>
            <person name="Foissac X."/>
            <person name="Salar P."/>
            <person name="Cai H."/>
            <person name="Yang J.Y."/>
            <person name="Davis R."/>
            <person name="Jones L."/>
            <person name="Rodoni B."/>
            <person name="Constable F.E."/>
        </authorList>
    </citation>
    <scope>NUCLEOTIDE SEQUENCE [LARGE SCALE GENOMIC DNA]</scope>
    <source>
        <strain evidence="2">BAWM-322</strain>
    </source>
</reference>
<protein>
    <recommendedName>
        <fullName evidence="4">Reverse transcriptase domain-containing protein</fullName>
    </recommendedName>
</protein>
<proteinExistence type="predicted"/>
<keyword evidence="1" id="KW-0472">Membrane</keyword>
<keyword evidence="1" id="KW-0812">Transmembrane</keyword>
<keyword evidence="1" id="KW-1133">Transmembrane helix</keyword>
<gene>
    <name evidence="2" type="ORF">OC725_01585</name>
</gene>
<dbReference type="EMBL" id="JAOSIK010000012">
    <property type="protein sequence ID" value="MEK0311959.1"/>
    <property type="molecule type" value="Genomic_DNA"/>
</dbReference>
<organism evidence="2 3">
    <name type="scientific">Candidatus Phytoplasma fabacearum</name>
    <dbReference type="NCBI Taxonomy" id="2982628"/>
    <lineage>
        <taxon>Bacteria</taxon>
        <taxon>Bacillati</taxon>
        <taxon>Mycoplasmatota</taxon>
        <taxon>Mollicutes</taxon>
        <taxon>Acholeplasmatales</taxon>
        <taxon>Acholeplasmataceae</taxon>
        <taxon>Candidatus Phytoplasma</taxon>
        <taxon>16SrII (Peanut WB group)</taxon>
    </lineage>
</organism>
<accession>A0ABU8ZSP3</accession>
<evidence type="ECO:0008006" key="4">
    <source>
        <dbReference type="Google" id="ProtNLM"/>
    </source>
</evidence>
<name>A0ABU8ZSP3_9MOLU</name>
<feature type="transmembrane region" description="Helical" evidence="1">
    <location>
        <begin position="99"/>
        <end position="119"/>
    </location>
</feature>
<evidence type="ECO:0000313" key="2">
    <source>
        <dbReference type="EMBL" id="MEK0311959.1"/>
    </source>
</evidence>
<comment type="caution">
    <text evidence="2">The sequence shown here is derived from an EMBL/GenBank/DDBJ whole genome shotgun (WGS) entry which is preliminary data.</text>
</comment>
<keyword evidence="3" id="KW-1185">Reference proteome</keyword>